<evidence type="ECO:0000256" key="1">
    <source>
        <dbReference type="SAM" id="MobiDB-lite"/>
    </source>
</evidence>
<proteinExistence type="predicted"/>
<accession>A0AAP0ESM2</accession>
<evidence type="ECO:0000313" key="2">
    <source>
        <dbReference type="EMBL" id="KAK9098644.1"/>
    </source>
</evidence>
<reference evidence="2 3" key="1">
    <citation type="submission" date="2024-01" db="EMBL/GenBank/DDBJ databases">
        <title>Genome assemblies of Stephania.</title>
        <authorList>
            <person name="Yang L."/>
        </authorList>
    </citation>
    <scope>NUCLEOTIDE SEQUENCE [LARGE SCALE GENOMIC DNA]</scope>
    <source>
        <strain evidence="2">YNDBR</strain>
        <tissue evidence="2">Leaf</tissue>
    </source>
</reference>
<organism evidence="2 3">
    <name type="scientific">Stephania yunnanensis</name>
    <dbReference type="NCBI Taxonomy" id="152371"/>
    <lineage>
        <taxon>Eukaryota</taxon>
        <taxon>Viridiplantae</taxon>
        <taxon>Streptophyta</taxon>
        <taxon>Embryophyta</taxon>
        <taxon>Tracheophyta</taxon>
        <taxon>Spermatophyta</taxon>
        <taxon>Magnoliopsida</taxon>
        <taxon>Ranunculales</taxon>
        <taxon>Menispermaceae</taxon>
        <taxon>Menispermoideae</taxon>
        <taxon>Cissampelideae</taxon>
        <taxon>Stephania</taxon>
    </lineage>
</organism>
<feature type="region of interest" description="Disordered" evidence="1">
    <location>
        <begin position="80"/>
        <end position="106"/>
    </location>
</feature>
<gene>
    <name evidence="2" type="ORF">Syun_025689</name>
</gene>
<dbReference type="Proteomes" id="UP001420932">
    <property type="component" value="Unassembled WGS sequence"/>
</dbReference>
<sequence>MRTFHFRRENGHRNIRIRGECRSGVTNWCHHNNTRHIEFDKLSTLILHVTSLSTPAHHLHLHLHPLHTPLYIHTNDLQNREKNRRRGGGRREPETQLRNLGKGHGRAKAGKARTLLCCSHLLAGWGKRRSAIIPEVAARHYINCRTSLIV</sequence>
<protein>
    <submittedName>
        <fullName evidence="2">Uncharacterized protein</fullName>
    </submittedName>
</protein>
<evidence type="ECO:0000313" key="3">
    <source>
        <dbReference type="Proteomes" id="UP001420932"/>
    </source>
</evidence>
<dbReference type="AlphaFoldDB" id="A0AAP0ESM2"/>
<dbReference type="EMBL" id="JBBNAF010000011">
    <property type="protein sequence ID" value="KAK9098644.1"/>
    <property type="molecule type" value="Genomic_DNA"/>
</dbReference>
<name>A0AAP0ESM2_9MAGN</name>
<keyword evidence="3" id="KW-1185">Reference proteome</keyword>
<comment type="caution">
    <text evidence="2">The sequence shown here is derived from an EMBL/GenBank/DDBJ whole genome shotgun (WGS) entry which is preliminary data.</text>
</comment>